<accession>A0A6N8F6L6</accession>
<keyword evidence="2" id="KW-1185">Reference proteome</keyword>
<organism evidence="1 2">
    <name type="scientific">Psychrosphaera haliotis</name>
    <dbReference type="NCBI Taxonomy" id="555083"/>
    <lineage>
        <taxon>Bacteria</taxon>
        <taxon>Pseudomonadati</taxon>
        <taxon>Pseudomonadota</taxon>
        <taxon>Gammaproteobacteria</taxon>
        <taxon>Alteromonadales</taxon>
        <taxon>Pseudoalteromonadaceae</taxon>
        <taxon>Psychrosphaera</taxon>
    </lineage>
</organism>
<protein>
    <submittedName>
        <fullName evidence="1">Uncharacterized protein</fullName>
    </submittedName>
</protein>
<gene>
    <name evidence="1" type="ORF">GNP35_00070</name>
</gene>
<dbReference type="InterPro" id="IPR004596">
    <property type="entry name" value="Cell_div_suppressor_SulA"/>
</dbReference>
<dbReference type="Gene3D" id="3.40.50.300">
    <property type="entry name" value="P-loop containing nucleotide triphosphate hydrolases"/>
    <property type="match status" value="1"/>
</dbReference>
<dbReference type="EMBL" id="WOCD01000001">
    <property type="protein sequence ID" value="MUH71029.1"/>
    <property type="molecule type" value="Genomic_DNA"/>
</dbReference>
<dbReference type="Proteomes" id="UP000439994">
    <property type="component" value="Unassembled WGS sequence"/>
</dbReference>
<comment type="caution">
    <text evidence="1">The sequence shown here is derived from an EMBL/GenBank/DDBJ whole genome shotgun (WGS) entry which is preliminary data.</text>
</comment>
<dbReference type="AlphaFoldDB" id="A0A6N8F6L6"/>
<dbReference type="OrthoDB" id="6310227at2"/>
<sequence length="133" mass="14982">MLNNLINEKTEYQFNPLNNITKSDIGLIPLLKLYSTQAGWILLIAPDGRPTKEFLTRNSIDVNKVIVFQKKHCQDVFFTASEAIKHHNCSAIIFWEDALSSEQQKSIYLKGADSEVAIHAIKSDNIEGALQAH</sequence>
<name>A0A6N8F6L6_9GAMM</name>
<evidence type="ECO:0000313" key="2">
    <source>
        <dbReference type="Proteomes" id="UP000439994"/>
    </source>
</evidence>
<reference evidence="1 2" key="1">
    <citation type="submission" date="2019-11" db="EMBL/GenBank/DDBJ databases">
        <title>P. haliotis isolates from Z. marina roots.</title>
        <authorList>
            <person name="Cohen M."/>
            <person name="Jospin G."/>
            <person name="Eisen J.A."/>
            <person name="Coil D.A."/>
        </authorList>
    </citation>
    <scope>NUCLEOTIDE SEQUENCE [LARGE SCALE GENOMIC DNA]</scope>
    <source>
        <strain evidence="1 2">UCD-MCMsp1aY</strain>
    </source>
</reference>
<proteinExistence type="predicted"/>
<dbReference type="GO" id="GO:0009432">
    <property type="term" value="P:SOS response"/>
    <property type="evidence" value="ECO:0007669"/>
    <property type="project" value="InterPro"/>
</dbReference>
<dbReference type="InterPro" id="IPR027417">
    <property type="entry name" value="P-loop_NTPase"/>
</dbReference>
<dbReference type="SUPFAM" id="SSF52540">
    <property type="entry name" value="P-loop containing nucleoside triphosphate hydrolases"/>
    <property type="match status" value="1"/>
</dbReference>
<evidence type="ECO:0000313" key="1">
    <source>
        <dbReference type="EMBL" id="MUH71029.1"/>
    </source>
</evidence>
<dbReference type="RefSeq" id="WP_155693404.1">
    <property type="nucleotide sequence ID" value="NZ_WOCD01000001.1"/>
</dbReference>
<dbReference type="GO" id="GO:0051782">
    <property type="term" value="P:negative regulation of cell division"/>
    <property type="evidence" value="ECO:0007669"/>
    <property type="project" value="InterPro"/>
</dbReference>
<dbReference type="Pfam" id="PF03846">
    <property type="entry name" value="SulA"/>
    <property type="match status" value="1"/>
</dbReference>